<dbReference type="Pfam" id="PF05159">
    <property type="entry name" value="Capsule_synth"/>
    <property type="match status" value="1"/>
</dbReference>
<dbReference type="GO" id="GO:0015774">
    <property type="term" value="P:polysaccharide transport"/>
    <property type="evidence" value="ECO:0007669"/>
    <property type="project" value="InterPro"/>
</dbReference>
<evidence type="ECO:0000313" key="1">
    <source>
        <dbReference type="EMBL" id="MBC3294754.1"/>
    </source>
</evidence>
<dbReference type="GO" id="GO:0000271">
    <property type="term" value="P:polysaccharide biosynthetic process"/>
    <property type="evidence" value="ECO:0007669"/>
    <property type="project" value="InterPro"/>
</dbReference>
<organism evidence="1">
    <name type="scientific">Pseudomonas tritici</name>
    <dbReference type="NCBI Taxonomy" id="2745518"/>
    <lineage>
        <taxon>Bacteria</taxon>
        <taxon>Pseudomonadati</taxon>
        <taxon>Pseudomonadota</taxon>
        <taxon>Gammaproteobacteria</taxon>
        <taxon>Pseudomonadales</taxon>
        <taxon>Pseudomonadaceae</taxon>
        <taxon>Pseudomonas</taxon>
    </lineage>
</organism>
<proteinExistence type="predicted"/>
<dbReference type="InterPro" id="IPR007833">
    <property type="entry name" value="Capsule_polysaccharide_synth"/>
</dbReference>
<reference evidence="1" key="1">
    <citation type="journal article" date="2020" name="Microorganisms">
        <title>Reliable Identification of Environmental Pseudomonas Isolates Using the rpoD Gene.</title>
        <authorList>
            <consortium name="The Broad Institute Genome Sequencing Platform"/>
            <person name="Girard L."/>
            <person name="Lood C."/>
            <person name="Rokni-Zadeh H."/>
            <person name="van Noort V."/>
            <person name="Lavigne R."/>
            <person name="De Mot R."/>
        </authorList>
    </citation>
    <scope>NUCLEOTIDE SEQUENCE [LARGE SCALE GENOMIC DNA]</scope>
    <source>
        <strain evidence="1">SWRI145</strain>
    </source>
</reference>
<protein>
    <recommendedName>
        <fullName evidence="2">Capsular biosynthesis protein</fullName>
    </recommendedName>
</protein>
<comment type="caution">
    <text evidence="1">The sequence shown here is derived from an EMBL/GenBank/DDBJ whole genome shotgun (WGS) entry which is preliminary data.</text>
</comment>
<accession>A0A8I0CYW9</accession>
<sequence>MLYILVDDIVKAGFFSCFKRNNNVIFITNKFSCFLYLKINTCNKVIFLLRPNNLKCDGDINAERLSKTISVLNKRQTLDDARKNYKAVNRALQSKLSGMINNSDLLIVFNGNHATAIATVDFFTGFRAKVLYAEISNLPNKMVFDPEGVNAQSILYRKPEVLDTLEEVSDTQHAEWINAYIAYKENPIPQSKISIPTYFMLAIDDVFTRIFKIFIKEDSLSFVDKCRMFRTKFKSRKILNFAANADLKEKYVFFPTQVTSDTQLRINSDIDNINAINVILEREEKISIYVKIHPAESNLDTISYFIELAKEKRIILVNNNTIELIKNAQRVYTINSTVGLEALIFEKDLIVLGRAIYSNFDSRRLKIYIHRYLMDFNFFGKNKLSENHFIKLSKLSEL</sequence>
<gene>
    <name evidence="1" type="ORF">HU722_24845</name>
</gene>
<dbReference type="AlphaFoldDB" id="A0A8I0CYW9"/>
<name>A0A8I0CYW9_9PSED</name>
<dbReference type="EMBL" id="JABWQF010000016">
    <property type="protein sequence ID" value="MBC3294754.1"/>
    <property type="molecule type" value="Genomic_DNA"/>
</dbReference>
<evidence type="ECO:0008006" key="2">
    <source>
        <dbReference type="Google" id="ProtNLM"/>
    </source>
</evidence>